<feature type="region of interest" description="Disordered" evidence="1">
    <location>
        <begin position="1"/>
        <end position="47"/>
    </location>
</feature>
<proteinExistence type="predicted"/>
<gene>
    <name evidence="2" type="ORF">CMEL01_03536</name>
</gene>
<dbReference type="AlphaFoldDB" id="A0AAI9UAI9"/>
<comment type="caution">
    <text evidence="2">The sequence shown here is derived from an EMBL/GenBank/DDBJ whole genome shotgun (WGS) entry which is preliminary data.</text>
</comment>
<evidence type="ECO:0000313" key="3">
    <source>
        <dbReference type="Proteomes" id="UP001239795"/>
    </source>
</evidence>
<sequence length="47" mass="5092">MHHDHTNAASERCPGGSSRRPGRTSQGTKLCSFARKIARKKTGNLPS</sequence>
<evidence type="ECO:0000313" key="2">
    <source>
        <dbReference type="EMBL" id="KAK1454776.1"/>
    </source>
</evidence>
<reference evidence="2 3" key="1">
    <citation type="submission" date="2016-10" db="EMBL/GenBank/DDBJ databases">
        <title>The genome sequence of Colletotrichum fioriniae PJ7.</title>
        <authorList>
            <person name="Baroncelli R."/>
        </authorList>
    </citation>
    <scope>NUCLEOTIDE SEQUENCE [LARGE SCALE GENOMIC DNA]</scope>
    <source>
        <strain evidence="2">Col 31</strain>
    </source>
</reference>
<feature type="compositionally biased region" description="Basic residues" evidence="1">
    <location>
        <begin position="36"/>
        <end position="47"/>
    </location>
</feature>
<dbReference type="EMBL" id="MLGG01000024">
    <property type="protein sequence ID" value="KAK1454776.1"/>
    <property type="molecule type" value="Genomic_DNA"/>
</dbReference>
<name>A0AAI9UAI9_9PEZI</name>
<feature type="compositionally biased region" description="Low complexity" evidence="1">
    <location>
        <begin position="10"/>
        <end position="28"/>
    </location>
</feature>
<evidence type="ECO:0000256" key="1">
    <source>
        <dbReference type="SAM" id="MobiDB-lite"/>
    </source>
</evidence>
<dbReference type="Proteomes" id="UP001239795">
    <property type="component" value="Unassembled WGS sequence"/>
</dbReference>
<organism evidence="2 3">
    <name type="scientific">Colletotrichum melonis</name>
    <dbReference type="NCBI Taxonomy" id="1209925"/>
    <lineage>
        <taxon>Eukaryota</taxon>
        <taxon>Fungi</taxon>
        <taxon>Dikarya</taxon>
        <taxon>Ascomycota</taxon>
        <taxon>Pezizomycotina</taxon>
        <taxon>Sordariomycetes</taxon>
        <taxon>Hypocreomycetidae</taxon>
        <taxon>Glomerellales</taxon>
        <taxon>Glomerellaceae</taxon>
        <taxon>Colletotrichum</taxon>
        <taxon>Colletotrichum acutatum species complex</taxon>
    </lineage>
</organism>
<accession>A0AAI9UAI9</accession>
<keyword evidence="3" id="KW-1185">Reference proteome</keyword>
<protein>
    <submittedName>
        <fullName evidence="2">Uncharacterized protein</fullName>
    </submittedName>
</protein>